<dbReference type="Gene3D" id="3.30.470.20">
    <property type="entry name" value="ATP-grasp fold, B domain"/>
    <property type="match status" value="1"/>
</dbReference>
<dbReference type="InterPro" id="IPR005479">
    <property type="entry name" value="CPAse_ATP-bd"/>
</dbReference>
<feature type="domain" description="Carbamoyl phosphate synthase ATP-binding" evidence="4">
    <location>
        <begin position="10"/>
        <end position="24"/>
    </location>
</feature>
<gene>
    <name evidence="6" type="primary">LOC104943811</name>
</gene>
<dbReference type="RefSeq" id="XP_010767579.1">
    <property type="nucleotide sequence ID" value="XM_010769277.1"/>
</dbReference>
<name>A0A6I9MMN0_9TELE</name>
<dbReference type="SUPFAM" id="SSF56059">
    <property type="entry name" value="Glutathione synthetase ATP-binding domain-like"/>
    <property type="match status" value="1"/>
</dbReference>
<dbReference type="GO" id="GO:0005524">
    <property type="term" value="F:ATP binding"/>
    <property type="evidence" value="ECO:0007669"/>
    <property type="project" value="UniProtKB-KW"/>
</dbReference>
<sequence length="137" mass="14905">AVAAAARIGYPVMVRSAFALGGLGSGFANNREQLVTLVTAAFAHTSQVLVDKSLKGWKEIEYEVVRDAYDNCITVCNMENIDPLGIHTGESIVVAPSQTLNDHEYNMLRKTAIKVIRHLGIVGECNIQYALSPESEQ</sequence>
<evidence type="ECO:0000259" key="4">
    <source>
        <dbReference type="PROSITE" id="PS00866"/>
    </source>
</evidence>
<keyword evidence="3" id="KW-0067">ATP-binding</keyword>
<dbReference type="PRINTS" id="PR00098">
    <property type="entry name" value="CPSASE"/>
</dbReference>
<evidence type="ECO:0000256" key="3">
    <source>
        <dbReference type="ARBA" id="ARBA00022840"/>
    </source>
</evidence>
<dbReference type="PANTHER" id="PTHR11405">
    <property type="entry name" value="CARBAMOYLTRANSFERASE FAMILY MEMBER"/>
    <property type="match status" value="1"/>
</dbReference>
<keyword evidence="5" id="KW-1185">Reference proteome</keyword>
<feature type="non-terminal residue" evidence="6">
    <location>
        <position position="1"/>
    </location>
</feature>
<protein>
    <submittedName>
        <fullName evidence="6">CAD protein-like</fullName>
    </submittedName>
</protein>
<dbReference type="Proteomes" id="UP000504611">
    <property type="component" value="Unplaced"/>
</dbReference>
<dbReference type="PANTHER" id="PTHR11405:SF5">
    <property type="entry name" value="CAD PROTEIN"/>
    <property type="match status" value="1"/>
</dbReference>
<organism evidence="5 6">
    <name type="scientific">Notothenia coriiceps</name>
    <name type="common">black rockcod</name>
    <dbReference type="NCBI Taxonomy" id="8208"/>
    <lineage>
        <taxon>Eukaryota</taxon>
        <taxon>Metazoa</taxon>
        <taxon>Chordata</taxon>
        <taxon>Craniata</taxon>
        <taxon>Vertebrata</taxon>
        <taxon>Euteleostomi</taxon>
        <taxon>Actinopterygii</taxon>
        <taxon>Neopterygii</taxon>
        <taxon>Teleostei</taxon>
        <taxon>Neoteleostei</taxon>
        <taxon>Acanthomorphata</taxon>
        <taxon>Eupercaria</taxon>
        <taxon>Perciformes</taxon>
        <taxon>Notothenioidei</taxon>
        <taxon>Nototheniidae</taxon>
        <taxon>Notothenia</taxon>
    </lineage>
</organism>
<dbReference type="KEGG" id="ncc:104943811"/>
<dbReference type="GO" id="GO:0006228">
    <property type="term" value="P:UTP biosynthetic process"/>
    <property type="evidence" value="ECO:0007669"/>
    <property type="project" value="TreeGrafter"/>
</dbReference>
<feature type="non-terminal residue" evidence="6">
    <location>
        <position position="137"/>
    </location>
</feature>
<dbReference type="InterPro" id="IPR005483">
    <property type="entry name" value="CPSase_dom"/>
</dbReference>
<dbReference type="PROSITE" id="PS00866">
    <property type="entry name" value="CPSASE_1"/>
    <property type="match status" value="1"/>
</dbReference>
<dbReference type="Pfam" id="PF02786">
    <property type="entry name" value="CPSase_L_D2"/>
    <property type="match status" value="1"/>
</dbReference>
<dbReference type="GO" id="GO:0005829">
    <property type="term" value="C:cytosol"/>
    <property type="evidence" value="ECO:0007669"/>
    <property type="project" value="TreeGrafter"/>
</dbReference>
<keyword evidence="1" id="KW-0436">Ligase</keyword>
<evidence type="ECO:0000313" key="5">
    <source>
        <dbReference type="Proteomes" id="UP000504611"/>
    </source>
</evidence>
<dbReference type="GO" id="GO:0004151">
    <property type="term" value="F:dihydroorotase activity"/>
    <property type="evidence" value="ECO:0007669"/>
    <property type="project" value="TreeGrafter"/>
</dbReference>
<dbReference type="AlphaFoldDB" id="A0A6I9MMN0"/>
<dbReference type="GO" id="GO:0006207">
    <property type="term" value="P:'de novo' pyrimidine nucleobase biosynthetic process"/>
    <property type="evidence" value="ECO:0007669"/>
    <property type="project" value="TreeGrafter"/>
</dbReference>
<dbReference type="GO" id="GO:0004070">
    <property type="term" value="F:aspartate carbamoyltransferase activity"/>
    <property type="evidence" value="ECO:0007669"/>
    <property type="project" value="TreeGrafter"/>
</dbReference>
<dbReference type="GO" id="GO:0004088">
    <property type="term" value="F:carbamoyl-phosphate synthase (glutamine-hydrolyzing) activity"/>
    <property type="evidence" value="ECO:0007669"/>
    <property type="project" value="TreeGrafter"/>
</dbReference>
<accession>A0A6I9MMN0</accession>
<evidence type="ECO:0000256" key="2">
    <source>
        <dbReference type="ARBA" id="ARBA00022741"/>
    </source>
</evidence>
<dbReference type="GeneID" id="104943811"/>
<evidence type="ECO:0000313" key="6">
    <source>
        <dbReference type="RefSeq" id="XP_010767579.1"/>
    </source>
</evidence>
<proteinExistence type="predicted"/>
<dbReference type="GO" id="GO:0006541">
    <property type="term" value="P:glutamine metabolic process"/>
    <property type="evidence" value="ECO:0007669"/>
    <property type="project" value="TreeGrafter"/>
</dbReference>
<dbReference type="OrthoDB" id="434at2759"/>
<reference evidence="6" key="1">
    <citation type="submission" date="2025-08" db="UniProtKB">
        <authorList>
            <consortium name="RefSeq"/>
        </authorList>
    </citation>
    <scope>IDENTIFICATION</scope>
    <source>
        <tissue evidence="6">Muscle</tissue>
    </source>
</reference>
<evidence type="ECO:0000256" key="1">
    <source>
        <dbReference type="ARBA" id="ARBA00022598"/>
    </source>
</evidence>
<dbReference type="GO" id="GO:0019240">
    <property type="term" value="P:citrulline biosynthetic process"/>
    <property type="evidence" value="ECO:0007669"/>
    <property type="project" value="TreeGrafter"/>
</dbReference>
<keyword evidence="2" id="KW-0547">Nucleotide-binding</keyword>